<name>A0A1L9TZ14_9EURO</name>
<keyword evidence="2" id="KW-0812">Transmembrane</keyword>
<keyword evidence="2" id="KW-0472">Membrane</keyword>
<accession>A0A1L9TZ14</accession>
<evidence type="ECO:0000256" key="2">
    <source>
        <dbReference type="SAM" id="Phobius"/>
    </source>
</evidence>
<feature type="transmembrane region" description="Helical" evidence="2">
    <location>
        <begin position="20"/>
        <end position="37"/>
    </location>
</feature>
<dbReference type="GeneID" id="63761967"/>
<evidence type="ECO:0000256" key="1">
    <source>
        <dbReference type="SAM" id="MobiDB-lite"/>
    </source>
</evidence>
<keyword evidence="2" id="KW-1133">Transmembrane helix</keyword>
<reference evidence="4" key="1">
    <citation type="journal article" date="2017" name="Genome Biol.">
        <title>Comparative genomics reveals high biological diversity and specific adaptations in the industrially and medically important fungal genus Aspergillus.</title>
        <authorList>
            <person name="de Vries R.P."/>
            <person name="Riley R."/>
            <person name="Wiebenga A."/>
            <person name="Aguilar-Osorio G."/>
            <person name="Amillis S."/>
            <person name="Uchima C.A."/>
            <person name="Anderluh G."/>
            <person name="Asadollahi M."/>
            <person name="Askin M."/>
            <person name="Barry K."/>
            <person name="Battaglia E."/>
            <person name="Bayram O."/>
            <person name="Benocci T."/>
            <person name="Braus-Stromeyer S.A."/>
            <person name="Caldana C."/>
            <person name="Canovas D."/>
            <person name="Cerqueira G.C."/>
            <person name="Chen F."/>
            <person name="Chen W."/>
            <person name="Choi C."/>
            <person name="Clum A."/>
            <person name="Dos Santos R.A."/>
            <person name="Damasio A.R."/>
            <person name="Diallinas G."/>
            <person name="Emri T."/>
            <person name="Fekete E."/>
            <person name="Flipphi M."/>
            <person name="Freyberg S."/>
            <person name="Gallo A."/>
            <person name="Gournas C."/>
            <person name="Habgood R."/>
            <person name="Hainaut M."/>
            <person name="Harispe M.L."/>
            <person name="Henrissat B."/>
            <person name="Hilden K.S."/>
            <person name="Hope R."/>
            <person name="Hossain A."/>
            <person name="Karabika E."/>
            <person name="Karaffa L."/>
            <person name="Karanyi Z."/>
            <person name="Krasevec N."/>
            <person name="Kuo A."/>
            <person name="Kusch H."/>
            <person name="LaButti K."/>
            <person name="Lagendijk E.L."/>
            <person name="Lapidus A."/>
            <person name="Levasseur A."/>
            <person name="Lindquist E."/>
            <person name="Lipzen A."/>
            <person name="Logrieco A.F."/>
            <person name="MacCabe A."/>
            <person name="Maekelae M.R."/>
            <person name="Malavazi I."/>
            <person name="Melin P."/>
            <person name="Meyer V."/>
            <person name="Mielnichuk N."/>
            <person name="Miskei M."/>
            <person name="Molnar A.P."/>
            <person name="Mule G."/>
            <person name="Ngan C.Y."/>
            <person name="Orejas M."/>
            <person name="Orosz E."/>
            <person name="Ouedraogo J.P."/>
            <person name="Overkamp K.M."/>
            <person name="Park H.-S."/>
            <person name="Perrone G."/>
            <person name="Piumi F."/>
            <person name="Punt P.J."/>
            <person name="Ram A.F."/>
            <person name="Ramon A."/>
            <person name="Rauscher S."/>
            <person name="Record E."/>
            <person name="Riano-Pachon D.M."/>
            <person name="Robert V."/>
            <person name="Roehrig J."/>
            <person name="Ruller R."/>
            <person name="Salamov A."/>
            <person name="Salih N.S."/>
            <person name="Samson R.A."/>
            <person name="Sandor E."/>
            <person name="Sanguinetti M."/>
            <person name="Schuetze T."/>
            <person name="Sepcic K."/>
            <person name="Shelest E."/>
            <person name="Sherlock G."/>
            <person name="Sophianopoulou V."/>
            <person name="Squina F.M."/>
            <person name="Sun H."/>
            <person name="Susca A."/>
            <person name="Todd R.B."/>
            <person name="Tsang A."/>
            <person name="Unkles S.E."/>
            <person name="van de Wiele N."/>
            <person name="van Rossen-Uffink D."/>
            <person name="Oliveira J.V."/>
            <person name="Vesth T.C."/>
            <person name="Visser J."/>
            <person name="Yu J.-H."/>
            <person name="Zhou M."/>
            <person name="Andersen M.R."/>
            <person name="Archer D.B."/>
            <person name="Baker S.E."/>
            <person name="Benoit I."/>
            <person name="Brakhage A.A."/>
            <person name="Braus G.H."/>
            <person name="Fischer R."/>
            <person name="Frisvad J.C."/>
            <person name="Goldman G.H."/>
            <person name="Houbraken J."/>
            <person name="Oakley B."/>
            <person name="Pocsi I."/>
            <person name="Scazzocchio C."/>
            <person name="Seiboth B."/>
            <person name="vanKuyk P.A."/>
            <person name="Wortman J."/>
            <person name="Dyer P.S."/>
            <person name="Grigoriev I.V."/>
        </authorList>
    </citation>
    <scope>NUCLEOTIDE SEQUENCE [LARGE SCALE GENOMIC DNA]</scope>
    <source>
        <strain evidence="4">CBS 593.65</strain>
    </source>
</reference>
<proteinExistence type="predicted"/>
<evidence type="ECO:0000313" key="3">
    <source>
        <dbReference type="EMBL" id="OJJ64680.1"/>
    </source>
</evidence>
<keyword evidence="4" id="KW-1185">Reference proteome</keyword>
<protein>
    <submittedName>
        <fullName evidence="3">Uncharacterized protein</fullName>
    </submittedName>
</protein>
<dbReference type="VEuPathDB" id="FungiDB:ASPSYDRAFT_39431"/>
<feature type="region of interest" description="Disordered" evidence="1">
    <location>
        <begin position="74"/>
        <end position="99"/>
    </location>
</feature>
<sequence>MPPGSLNLGTRSSTARSSRNTAFLSIFGVIAGGYALFRYQSPRHGVVEQEDVERVGGETKIGRSKVVSQEDVNVMMGDSPTGKGHVARSPRKASNREDF</sequence>
<dbReference type="Proteomes" id="UP000184356">
    <property type="component" value="Unassembled WGS sequence"/>
</dbReference>
<dbReference type="AlphaFoldDB" id="A0A1L9TZ14"/>
<dbReference type="EMBL" id="KV878582">
    <property type="protein sequence ID" value="OJJ64680.1"/>
    <property type="molecule type" value="Genomic_DNA"/>
</dbReference>
<dbReference type="RefSeq" id="XP_040708486.1">
    <property type="nucleotide sequence ID" value="XM_040845894.1"/>
</dbReference>
<evidence type="ECO:0000313" key="4">
    <source>
        <dbReference type="Proteomes" id="UP000184356"/>
    </source>
</evidence>
<organism evidence="3 4">
    <name type="scientific">Aspergillus sydowii CBS 593.65</name>
    <dbReference type="NCBI Taxonomy" id="1036612"/>
    <lineage>
        <taxon>Eukaryota</taxon>
        <taxon>Fungi</taxon>
        <taxon>Dikarya</taxon>
        <taxon>Ascomycota</taxon>
        <taxon>Pezizomycotina</taxon>
        <taxon>Eurotiomycetes</taxon>
        <taxon>Eurotiomycetidae</taxon>
        <taxon>Eurotiales</taxon>
        <taxon>Aspergillaceae</taxon>
        <taxon>Aspergillus</taxon>
        <taxon>Aspergillus subgen. Nidulantes</taxon>
    </lineage>
</organism>
<gene>
    <name evidence="3" type="ORF">ASPSYDRAFT_39431</name>
</gene>
<dbReference type="OrthoDB" id="4480828at2759"/>